<dbReference type="Pfam" id="PF13181">
    <property type="entry name" value="TPR_8"/>
    <property type="match status" value="2"/>
</dbReference>
<keyword evidence="1" id="KW-0677">Repeat</keyword>
<sequence length="655" mass="72436">MIKRMFGFRGAASEWIRSADRARDERNWKEAALLYEKAVSIKPGLAGIWVQLGNMRKESRDFEGAEQAYRAAMKLEPAVCDTALQMGHLHKVSGRIDAAVQWYVKALNLDRNNVHARRELGAFDPAMLRSVLANVDDAARAQPIQLVWWDCSAQHAWRVGRAAFSAEAQWFHDLGRAFAGVFEVQPVVFDAASGQFRQYTFDAAASPGALMTAPARGHTAWVTSAFIVPAVSEWVRHLTAVRRHAGMSVIGIVRAHCDTLGPGSAHAPGELDKLRLLARHANVLLTRPGPDRDWLESLVRETSRAQACVATIERTAPTMFPVAGGGRGSGVVVLAPERPSDWHALDAQIDMLKDPAQVCVTGLPDAREACSARGCVAHPPLDSEMAWSRIANGEVDTLLIPEHRVDGEIWAAHALRGGVTVVCHARHRGVFETLGANVRYFPATADASGSAPELTGTDTGEFLLAPWSTLLKRLAADPTDDLRGAESVAQLDYGMFYGFERMSARHRQFSEADGLEMLIGEGWDMTHSFGTFLAGKRASVEFSPTVDMRDDIMCRFVIHEAAPAESGRGWRIVRSFWYTCDAAPKAEGREYAPQRYVVMLDEAQLPARLASERRYAIGGMVAFPRELDHYWHECLDRISRSIHSFKNAVDYRRLD</sequence>
<accession>A0ABU9WJ69</accession>
<comment type="caution">
    <text evidence="4">The sequence shown here is derived from an EMBL/GenBank/DDBJ whole genome shotgun (WGS) entry which is preliminary data.</text>
</comment>
<dbReference type="EMBL" id="JBCPYA010000007">
    <property type="protein sequence ID" value="MEN2472016.1"/>
    <property type="molecule type" value="Genomic_DNA"/>
</dbReference>
<dbReference type="InterPro" id="IPR019734">
    <property type="entry name" value="TPR_rpt"/>
</dbReference>
<dbReference type="InterPro" id="IPR051012">
    <property type="entry name" value="CellSynth/LPSAsmb/PSIAsmb"/>
</dbReference>
<protein>
    <submittedName>
        <fullName evidence="4">Tetratricopeptide repeat protein</fullName>
    </submittedName>
</protein>
<keyword evidence="5" id="KW-1185">Reference proteome</keyword>
<proteinExistence type="predicted"/>
<reference evidence="4 5" key="1">
    <citation type="submission" date="2024-05" db="EMBL/GenBank/DDBJ databases">
        <title>Burkholderia sp. Nov. a novel bacteria isolated from rhizosphere soil of Camellia sinensis.</title>
        <authorList>
            <person name="Dong Y."/>
        </authorList>
    </citation>
    <scope>NUCLEOTIDE SEQUENCE [LARGE SCALE GENOMIC DNA]</scope>
    <source>
        <strain evidence="4 5">GS2Y</strain>
    </source>
</reference>
<gene>
    <name evidence="4" type="ORF">VOI36_19090</name>
</gene>
<dbReference type="PROSITE" id="PS50005">
    <property type="entry name" value="TPR"/>
    <property type="match status" value="2"/>
</dbReference>
<evidence type="ECO:0000256" key="1">
    <source>
        <dbReference type="ARBA" id="ARBA00022737"/>
    </source>
</evidence>
<dbReference type="RefSeq" id="WP_343492985.1">
    <property type="nucleotide sequence ID" value="NZ_JBCPYA010000007.1"/>
</dbReference>
<dbReference type="PANTHER" id="PTHR45586">
    <property type="entry name" value="TPR REPEAT-CONTAINING PROTEIN PA4667"/>
    <property type="match status" value="1"/>
</dbReference>
<evidence type="ECO:0000313" key="5">
    <source>
        <dbReference type="Proteomes" id="UP001466933"/>
    </source>
</evidence>
<evidence type="ECO:0000256" key="3">
    <source>
        <dbReference type="PROSITE-ProRule" id="PRU00339"/>
    </source>
</evidence>
<keyword evidence="2 3" id="KW-0802">TPR repeat</keyword>
<dbReference type="PANTHER" id="PTHR45586:SF1">
    <property type="entry name" value="LIPOPOLYSACCHARIDE ASSEMBLY PROTEIN B"/>
    <property type="match status" value="1"/>
</dbReference>
<dbReference type="Proteomes" id="UP001466933">
    <property type="component" value="Unassembled WGS sequence"/>
</dbReference>
<evidence type="ECO:0000256" key="2">
    <source>
        <dbReference type="ARBA" id="ARBA00022803"/>
    </source>
</evidence>
<dbReference type="SMART" id="SM00028">
    <property type="entry name" value="TPR"/>
    <property type="match status" value="3"/>
</dbReference>
<organism evidence="4 5">
    <name type="scientific">Burkholderia theae</name>
    <dbReference type="NCBI Taxonomy" id="3143496"/>
    <lineage>
        <taxon>Bacteria</taxon>
        <taxon>Pseudomonadati</taxon>
        <taxon>Pseudomonadota</taxon>
        <taxon>Betaproteobacteria</taxon>
        <taxon>Burkholderiales</taxon>
        <taxon>Burkholderiaceae</taxon>
        <taxon>Burkholderia</taxon>
    </lineage>
</organism>
<evidence type="ECO:0000313" key="4">
    <source>
        <dbReference type="EMBL" id="MEN2472016.1"/>
    </source>
</evidence>
<feature type="repeat" description="TPR" evidence="3">
    <location>
        <begin position="46"/>
        <end position="79"/>
    </location>
</feature>
<dbReference type="InterPro" id="IPR011990">
    <property type="entry name" value="TPR-like_helical_dom_sf"/>
</dbReference>
<name>A0ABU9WJ69_9BURK</name>
<feature type="repeat" description="TPR" evidence="3">
    <location>
        <begin position="80"/>
        <end position="113"/>
    </location>
</feature>
<dbReference type="Gene3D" id="1.25.40.10">
    <property type="entry name" value="Tetratricopeptide repeat domain"/>
    <property type="match status" value="1"/>
</dbReference>
<dbReference type="SUPFAM" id="SSF48452">
    <property type="entry name" value="TPR-like"/>
    <property type="match status" value="1"/>
</dbReference>